<gene>
    <name evidence="1" type="ORF">NG743_04555</name>
</gene>
<proteinExistence type="predicted"/>
<dbReference type="Gene3D" id="3.40.50.150">
    <property type="entry name" value="Vaccinia Virus protein VP39"/>
    <property type="match status" value="1"/>
</dbReference>
<keyword evidence="2" id="KW-1185">Reference proteome</keyword>
<accession>A0ABY5LYI2</accession>
<dbReference type="InterPro" id="IPR029063">
    <property type="entry name" value="SAM-dependent_MTases_sf"/>
</dbReference>
<dbReference type="EMBL" id="CP099464">
    <property type="protein sequence ID" value="UUO16325.1"/>
    <property type="molecule type" value="Genomic_DNA"/>
</dbReference>
<sequence>MVERLGIVYTPVEVVDFIIKSADFALKQEFGVGLTDEGVHILDPFTGTGTFMVRLLRGVSHTPEWPAPIPPDSVALAILLNLDIY</sequence>
<dbReference type="Proteomes" id="UP001057561">
    <property type="component" value="Chromosome"/>
</dbReference>
<name>A0ABY5LYI2_9CYAN</name>
<dbReference type="PRINTS" id="PR00507">
    <property type="entry name" value="N12N6MTFRASE"/>
</dbReference>
<evidence type="ECO:0000313" key="1">
    <source>
        <dbReference type="EMBL" id="UUO16325.1"/>
    </source>
</evidence>
<dbReference type="RefSeq" id="WP_257121592.1">
    <property type="nucleotide sequence ID" value="NZ_CP099464.1"/>
</dbReference>
<reference evidence="1" key="1">
    <citation type="submission" date="2022-06" db="EMBL/GenBank/DDBJ databases">
        <title>Nostosin G and Spiroidesin B from the Cyanobacterium Dolichospermum sp. NIES-1697.</title>
        <authorList>
            <person name="Phan C.-S."/>
            <person name="Mehjabin J.J."/>
            <person name="Anas A.R.J."/>
            <person name="Hayasaka M."/>
            <person name="Onoki R."/>
            <person name="Wang J."/>
            <person name="Umezawa T."/>
            <person name="Washio K."/>
            <person name="Morikawa M."/>
            <person name="Okino T."/>
        </authorList>
    </citation>
    <scope>NUCLEOTIDE SEQUENCE</scope>
    <source>
        <strain evidence="1">NIES-1697</strain>
    </source>
</reference>
<protein>
    <recommendedName>
        <fullName evidence="3">DNA methylase adenine-specific domain-containing protein</fullName>
    </recommendedName>
</protein>
<dbReference type="SUPFAM" id="SSF53335">
    <property type="entry name" value="S-adenosyl-L-methionine-dependent methyltransferases"/>
    <property type="match status" value="1"/>
</dbReference>
<evidence type="ECO:0000313" key="2">
    <source>
        <dbReference type="Proteomes" id="UP001057561"/>
    </source>
</evidence>
<evidence type="ECO:0008006" key="3">
    <source>
        <dbReference type="Google" id="ProtNLM"/>
    </source>
</evidence>
<organism evidence="1 2">
    <name type="scientific">Dolichospermum heterosporum TAC447</name>
    <dbReference type="NCBI Taxonomy" id="747523"/>
    <lineage>
        <taxon>Bacteria</taxon>
        <taxon>Bacillati</taxon>
        <taxon>Cyanobacteriota</taxon>
        <taxon>Cyanophyceae</taxon>
        <taxon>Nostocales</taxon>
        <taxon>Aphanizomenonaceae</taxon>
        <taxon>Dolichospermum</taxon>
        <taxon>Dolichospermum heterosporum</taxon>
    </lineage>
</organism>